<keyword evidence="6" id="KW-0675">Receptor</keyword>
<protein>
    <submittedName>
        <fullName evidence="9">T4.11 protein</fullName>
    </submittedName>
</protein>
<dbReference type="PANTHER" id="PTHR48063:SF98">
    <property type="entry name" value="LRR RECEPTOR-LIKE SERINE_THREONINE-PROTEIN KINASE FLS2"/>
    <property type="match status" value="1"/>
</dbReference>
<dbReference type="InterPro" id="IPR032675">
    <property type="entry name" value="LRR_dom_sf"/>
</dbReference>
<evidence type="ECO:0000256" key="3">
    <source>
        <dbReference type="ARBA" id="ARBA00022729"/>
    </source>
</evidence>
<keyword evidence="7" id="KW-0325">Glycoprotein</keyword>
<evidence type="ECO:0000313" key="9">
    <source>
        <dbReference type="EMBL" id="CCH50972.1"/>
    </source>
</evidence>
<evidence type="ECO:0000256" key="1">
    <source>
        <dbReference type="ARBA" id="ARBA00004479"/>
    </source>
</evidence>
<comment type="subcellular location">
    <subcellularLocation>
        <location evidence="1">Membrane</location>
        <topology evidence="1">Single-pass type I membrane protein</topology>
    </subcellularLocation>
</comment>
<keyword evidence="3" id="KW-0732">Signal</keyword>
<evidence type="ECO:0000256" key="6">
    <source>
        <dbReference type="ARBA" id="ARBA00023170"/>
    </source>
</evidence>
<evidence type="ECO:0000256" key="7">
    <source>
        <dbReference type="ARBA" id="ARBA00023180"/>
    </source>
</evidence>
<evidence type="ECO:0000256" key="8">
    <source>
        <dbReference type="SAM" id="Phobius"/>
    </source>
</evidence>
<dbReference type="AlphaFoldDB" id="I7IG71"/>
<sequence length="156" mass="17744">MGVAEMRMLRGMCGHTRKDKIENEDIRVLISSHFNVSYNNLEGPIPASTQFQSFNASAFEGSPKLCGAPLPNECRPIHSAVIDGKNNEDVDNGLQIPWFHISIVLGFLFGFWGVCSPLMLKRTGRYAYFRATDNVQDRLYVMITGWMTRMQRRILN</sequence>
<dbReference type="GO" id="GO:0016020">
    <property type="term" value="C:membrane"/>
    <property type="evidence" value="ECO:0007669"/>
    <property type="project" value="UniProtKB-SubCell"/>
</dbReference>
<organism evidence="9">
    <name type="scientific">Malus x robusta</name>
    <dbReference type="NCBI Taxonomy" id="1184610"/>
    <lineage>
        <taxon>Eukaryota</taxon>
        <taxon>Viridiplantae</taxon>
        <taxon>Streptophyta</taxon>
        <taxon>Embryophyta</taxon>
        <taxon>Tracheophyta</taxon>
        <taxon>Spermatophyta</taxon>
        <taxon>Magnoliopsida</taxon>
        <taxon>eudicotyledons</taxon>
        <taxon>Gunneridae</taxon>
        <taxon>Pentapetalae</taxon>
        <taxon>rosids</taxon>
        <taxon>fabids</taxon>
        <taxon>Rosales</taxon>
        <taxon>Rosaceae</taxon>
        <taxon>Amygdaloideae</taxon>
        <taxon>Maleae</taxon>
        <taxon>Malus</taxon>
    </lineage>
</organism>
<dbReference type="Gene3D" id="3.80.10.10">
    <property type="entry name" value="Ribonuclease Inhibitor"/>
    <property type="match status" value="1"/>
</dbReference>
<proteinExistence type="predicted"/>
<evidence type="ECO:0000256" key="4">
    <source>
        <dbReference type="ARBA" id="ARBA00022989"/>
    </source>
</evidence>
<dbReference type="InterPro" id="IPR046956">
    <property type="entry name" value="RLP23-like"/>
</dbReference>
<reference evidence="9" key="1">
    <citation type="journal article" date="2012" name="Tree Genet. Genomes">
        <title>A Candidate Gene for Fire Blight Resistance in Malus . robusta 5 is Coding for a CC-NBS-LRR.</title>
        <authorList>
            <person name="Fahrentrapp J."/>
            <person name="Broggini G.A.L."/>
            <person name="Kellerhals M."/>
            <person name="Peil A."/>
            <person name="Richter K."/>
            <person name="Zini E."/>
            <person name="Gessler C."/>
        </authorList>
    </citation>
    <scope>NUCLEOTIDE SEQUENCE</scope>
</reference>
<evidence type="ECO:0000256" key="5">
    <source>
        <dbReference type="ARBA" id="ARBA00023136"/>
    </source>
</evidence>
<evidence type="ECO:0000256" key="2">
    <source>
        <dbReference type="ARBA" id="ARBA00022692"/>
    </source>
</evidence>
<dbReference type="PANTHER" id="PTHR48063">
    <property type="entry name" value="LRR RECEPTOR-LIKE KINASE"/>
    <property type="match status" value="1"/>
</dbReference>
<accession>I7IG71</accession>
<keyword evidence="2 8" id="KW-0812">Transmembrane</keyword>
<feature type="transmembrane region" description="Helical" evidence="8">
    <location>
        <begin position="98"/>
        <end position="120"/>
    </location>
</feature>
<keyword evidence="5 8" id="KW-0472">Membrane</keyword>
<gene>
    <name evidence="9" type="primary">T4.11</name>
</gene>
<keyword evidence="4 8" id="KW-1133">Transmembrane helix</keyword>
<name>I7IG71_9ROSA</name>
<dbReference type="EMBL" id="HE805490">
    <property type="protein sequence ID" value="CCH50972.1"/>
    <property type="molecule type" value="Genomic_DNA"/>
</dbReference>